<dbReference type="PANTHER" id="PTHR43313">
    <property type="entry name" value="SHORT-CHAIN DEHYDROGENASE/REDUCTASE FAMILY 9C"/>
    <property type="match status" value="1"/>
</dbReference>
<keyword evidence="3" id="KW-1185">Reference proteome</keyword>
<proteinExistence type="predicted"/>
<sequence>MIGSIGVRATPPFTGPIVVPKAALTAATHALRQELAGSGIRTILVDPATIHTDAGDKLARDAERIEQGFSTAERSRYGTAFHAMASRFVGMHAHGSRPEVVADTIVRALTTRRPRARYTVGKNALPLSVIARLPIPLADALRRRVFGLPSRPSSASPERQGRPRSPKKPRF</sequence>
<dbReference type="PANTHER" id="PTHR43313:SF1">
    <property type="entry name" value="3BETA-HYDROXYSTEROID DEHYDROGENASE DHS-16"/>
    <property type="match status" value="1"/>
</dbReference>
<dbReference type="GO" id="GO:0016491">
    <property type="term" value="F:oxidoreductase activity"/>
    <property type="evidence" value="ECO:0007669"/>
    <property type="project" value="TreeGrafter"/>
</dbReference>
<gene>
    <name evidence="2" type="ORF">Asera_59820</name>
</gene>
<evidence type="ECO:0000313" key="3">
    <source>
        <dbReference type="Proteomes" id="UP000680750"/>
    </source>
</evidence>
<reference evidence="2" key="1">
    <citation type="submission" date="2020-08" db="EMBL/GenBank/DDBJ databases">
        <title>Whole genome shotgun sequence of Actinocatenispora sera NBRC 101916.</title>
        <authorList>
            <person name="Komaki H."/>
            <person name="Tamura T."/>
        </authorList>
    </citation>
    <scope>NUCLEOTIDE SEQUENCE</scope>
    <source>
        <strain evidence="2">NBRC 101916</strain>
    </source>
</reference>
<accession>A0A810L8L1</accession>
<protein>
    <recommendedName>
        <fullName evidence="4">Short subunit dehydrogenase</fullName>
    </recommendedName>
</protein>
<dbReference type="InterPro" id="IPR036291">
    <property type="entry name" value="NAD(P)-bd_dom_sf"/>
</dbReference>
<dbReference type="GO" id="GO:0008202">
    <property type="term" value="P:steroid metabolic process"/>
    <property type="evidence" value="ECO:0007669"/>
    <property type="project" value="TreeGrafter"/>
</dbReference>
<dbReference type="EMBL" id="AP023354">
    <property type="protein sequence ID" value="BCJ31874.1"/>
    <property type="molecule type" value="Genomic_DNA"/>
</dbReference>
<feature type="compositionally biased region" description="Basic residues" evidence="1">
    <location>
        <begin position="162"/>
        <end position="171"/>
    </location>
</feature>
<feature type="region of interest" description="Disordered" evidence="1">
    <location>
        <begin position="148"/>
        <end position="171"/>
    </location>
</feature>
<dbReference type="KEGG" id="aser:Asera_59820"/>
<evidence type="ECO:0008006" key="4">
    <source>
        <dbReference type="Google" id="ProtNLM"/>
    </source>
</evidence>
<evidence type="ECO:0000256" key="1">
    <source>
        <dbReference type="SAM" id="MobiDB-lite"/>
    </source>
</evidence>
<dbReference type="SUPFAM" id="SSF51735">
    <property type="entry name" value="NAD(P)-binding Rossmann-fold domains"/>
    <property type="match status" value="1"/>
</dbReference>
<dbReference type="Gene3D" id="3.40.50.720">
    <property type="entry name" value="NAD(P)-binding Rossmann-like Domain"/>
    <property type="match status" value="1"/>
</dbReference>
<evidence type="ECO:0000313" key="2">
    <source>
        <dbReference type="EMBL" id="BCJ31874.1"/>
    </source>
</evidence>
<organism evidence="2 3">
    <name type="scientific">Actinocatenispora sera</name>
    <dbReference type="NCBI Taxonomy" id="390989"/>
    <lineage>
        <taxon>Bacteria</taxon>
        <taxon>Bacillati</taxon>
        <taxon>Actinomycetota</taxon>
        <taxon>Actinomycetes</taxon>
        <taxon>Micromonosporales</taxon>
        <taxon>Micromonosporaceae</taxon>
        <taxon>Actinocatenispora</taxon>
    </lineage>
</organism>
<dbReference type="Proteomes" id="UP000680750">
    <property type="component" value="Chromosome"/>
</dbReference>
<dbReference type="AlphaFoldDB" id="A0A810L8L1"/>
<name>A0A810L8L1_9ACTN</name>